<keyword evidence="1" id="KW-0732">Signal</keyword>
<accession>A0ABV7HQN7</accession>
<dbReference type="InterPro" id="IPR026443">
    <property type="entry name" value="Rhombo_lipo"/>
</dbReference>
<evidence type="ECO:0000256" key="1">
    <source>
        <dbReference type="SAM" id="SignalP"/>
    </source>
</evidence>
<organism evidence="2 3">
    <name type="scientific">Gilvimarinus japonicus</name>
    <dbReference type="NCBI Taxonomy" id="1796469"/>
    <lineage>
        <taxon>Bacteria</taxon>
        <taxon>Pseudomonadati</taxon>
        <taxon>Pseudomonadota</taxon>
        <taxon>Gammaproteobacteria</taxon>
        <taxon>Cellvibrionales</taxon>
        <taxon>Cellvibrionaceae</taxon>
        <taxon>Gilvimarinus</taxon>
    </lineage>
</organism>
<comment type="caution">
    <text evidence="2">The sequence shown here is derived from an EMBL/GenBank/DDBJ whole genome shotgun (WGS) entry which is preliminary data.</text>
</comment>
<dbReference type="PROSITE" id="PS51257">
    <property type="entry name" value="PROKAR_LIPOPROTEIN"/>
    <property type="match status" value="1"/>
</dbReference>
<feature type="signal peptide" evidence="1">
    <location>
        <begin position="1"/>
        <end position="17"/>
    </location>
</feature>
<keyword evidence="2" id="KW-0449">Lipoprotein</keyword>
<gene>
    <name evidence="2" type="primary">rhlP</name>
    <name evidence="2" type="ORF">ACFOEB_04225</name>
</gene>
<reference evidence="3" key="1">
    <citation type="journal article" date="2019" name="Int. J. Syst. Evol. Microbiol.">
        <title>The Global Catalogue of Microorganisms (GCM) 10K type strain sequencing project: providing services to taxonomists for standard genome sequencing and annotation.</title>
        <authorList>
            <consortium name="The Broad Institute Genomics Platform"/>
            <consortium name="The Broad Institute Genome Sequencing Center for Infectious Disease"/>
            <person name="Wu L."/>
            <person name="Ma J."/>
        </authorList>
    </citation>
    <scope>NUCLEOTIDE SEQUENCE [LARGE SCALE GENOMIC DNA]</scope>
    <source>
        <strain evidence="3">KCTC 52141</strain>
    </source>
</reference>
<evidence type="ECO:0000313" key="3">
    <source>
        <dbReference type="Proteomes" id="UP001595548"/>
    </source>
</evidence>
<protein>
    <submittedName>
        <fullName evidence="2">Rhombotarget lipoprotein</fullName>
    </submittedName>
</protein>
<sequence length="289" mass="32384">MIHLLKIFIVFSLSLLACSCSFFNDESRTGVSSSLVDYLYPDGERPSVQKDATPHLKLPLTVGLAFVPSRHGAANMLPEAKKTQLLTQVKQKFSDLSYVRDIVVIPDTYMRSSKGFAGIDQIARLYNLDVIALVSYDQVAISSGRKSSLLYWTIVGSYVVKGSKNQATTFVDTAVFDVNSRKMLFRAPGISETQNNSTLVEMHEVNRETREEGFKLAMNDMSINLASELEQFKKRVKQNDSVKISHRNKNGGGGAIHWSALLMMLSLAVLKTIEDKRLFAAQRNHYRPR</sequence>
<feature type="chain" id="PRO_5046084320" evidence="1">
    <location>
        <begin position="18"/>
        <end position="289"/>
    </location>
</feature>
<dbReference type="EMBL" id="JBHRTL010000004">
    <property type="protein sequence ID" value="MFC3154400.1"/>
    <property type="molecule type" value="Genomic_DNA"/>
</dbReference>
<dbReference type="RefSeq" id="WP_382414629.1">
    <property type="nucleotide sequence ID" value="NZ_AP031500.1"/>
</dbReference>
<proteinExistence type="predicted"/>
<name>A0ABV7HQN7_9GAMM</name>
<keyword evidence="3" id="KW-1185">Reference proteome</keyword>
<evidence type="ECO:0000313" key="2">
    <source>
        <dbReference type="EMBL" id="MFC3154400.1"/>
    </source>
</evidence>
<dbReference type="NCBIfam" id="TIGR04179">
    <property type="entry name" value="rhombo_lipo"/>
    <property type="match status" value="1"/>
</dbReference>
<dbReference type="Proteomes" id="UP001595548">
    <property type="component" value="Unassembled WGS sequence"/>
</dbReference>